<dbReference type="EMBL" id="NRRL01000025">
    <property type="protein sequence ID" value="MBK1668515.1"/>
    <property type="molecule type" value="Genomic_DNA"/>
</dbReference>
<dbReference type="RefSeq" id="WP_200340830.1">
    <property type="nucleotide sequence ID" value="NZ_NRRL01000025.1"/>
</dbReference>
<evidence type="ECO:0000313" key="3">
    <source>
        <dbReference type="EMBL" id="MBK1668515.1"/>
    </source>
</evidence>
<evidence type="ECO:0000256" key="1">
    <source>
        <dbReference type="SAM" id="Phobius"/>
    </source>
</evidence>
<protein>
    <recommendedName>
        <fullName evidence="2">TadE-like domain-containing protein</fullName>
    </recommendedName>
</protein>
<keyword evidence="1" id="KW-0472">Membrane</keyword>
<sequence length="183" mass="19332">MTRNLRRLLRSTRGAAAIEFALVLPILVITVLGTVEIGRYVQLYMKVQNVAGNVGDIISRPEQVSASDLSSLFSASPVLMNPFEAGPKLRIIVSGVVVPSQNDPPEVAWQSAGGGSLPAASTVGAVGGVANIPGGLVTFGGEALIVAETVYDYDPWLLGIVPDQLVRETAYFRPRRGTLATMN</sequence>
<reference evidence="3 4" key="1">
    <citation type="journal article" date="2020" name="Microorganisms">
        <title>Osmotic Adaptation and Compatible Solute Biosynthesis of Phototrophic Bacteria as Revealed from Genome Analyses.</title>
        <authorList>
            <person name="Imhoff J.F."/>
            <person name="Rahn T."/>
            <person name="Kunzel S."/>
            <person name="Keller A."/>
            <person name="Neulinger S.C."/>
        </authorList>
    </citation>
    <scope>NUCLEOTIDE SEQUENCE [LARGE SCALE GENOMIC DNA]</scope>
    <source>
        <strain evidence="3 4">DSM 9895</strain>
    </source>
</reference>
<comment type="caution">
    <text evidence="3">The sequence shown here is derived from an EMBL/GenBank/DDBJ whole genome shotgun (WGS) entry which is preliminary data.</text>
</comment>
<feature type="domain" description="TadE-like" evidence="2">
    <location>
        <begin position="14"/>
        <end position="51"/>
    </location>
</feature>
<dbReference type="Proteomes" id="UP001296873">
    <property type="component" value="Unassembled WGS sequence"/>
</dbReference>
<gene>
    <name evidence="3" type="ORF">CKO28_10770</name>
</gene>
<keyword evidence="1" id="KW-0812">Transmembrane</keyword>
<feature type="transmembrane region" description="Helical" evidence="1">
    <location>
        <begin position="20"/>
        <end position="41"/>
    </location>
</feature>
<name>A0ABS1DDP6_9PROT</name>
<keyword evidence="1" id="KW-1133">Transmembrane helix</keyword>
<evidence type="ECO:0000259" key="2">
    <source>
        <dbReference type="Pfam" id="PF07811"/>
    </source>
</evidence>
<dbReference type="Pfam" id="PF07811">
    <property type="entry name" value="TadE"/>
    <property type="match status" value="1"/>
</dbReference>
<dbReference type="InterPro" id="IPR012495">
    <property type="entry name" value="TadE-like_dom"/>
</dbReference>
<proteinExistence type="predicted"/>
<keyword evidence="4" id="KW-1185">Reference proteome</keyword>
<accession>A0ABS1DDP6</accession>
<evidence type="ECO:0000313" key="4">
    <source>
        <dbReference type="Proteomes" id="UP001296873"/>
    </source>
</evidence>
<organism evidence="3 4">
    <name type="scientific">Rhodovibrio sodomensis</name>
    <dbReference type="NCBI Taxonomy" id="1088"/>
    <lineage>
        <taxon>Bacteria</taxon>
        <taxon>Pseudomonadati</taxon>
        <taxon>Pseudomonadota</taxon>
        <taxon>Alphaproteobacteria</taxon>
        <taxon>Rhodospirillales</taxon>
        <taxon>Rhodovibrionaceae</taxon>
        <taxon>Rhodovibrio</taxon>
    </lineage>
</organism>